<dbReference type="Proteomes" id="UP000233776">
    <property type="component" value="Chromosome I"/>
</dbReference>
<keyword evidence="5" id="KW-1185">Reference proteome</keyword>
<evidence type="ECO:0000256" key="1">
    <source>
        <dbReference type="SAM" id="Phobius"/>
    </source>
</evidence>
<evidence type="ECO:0000313" key="4">
    <source>
        <dbReference type="Proteomes" id="UP000233776"/>
    </source>
</evidence>
<dbReference type="RefSeq" id="WP_157823753.1">
    <property type="nucleotide sequence ID" value="NZ_CP022588.1"/>
</dbReference>
<proteinExistence type="predicted"/>
<evidence type="ECO:0000313" key="3">
    <source>
        <dbReference type="EMBL" id="SBO46519.1"/>
    </source>
</evidence>
<keyword evidence="1" id="KW-1133">Transmembrane helix</keyword>
<evidence type="ECO:0000313" key="5">
    <source>
        <dbReference type="Proteomes" id="UP000596039"/>
    </source>
</evidence>
<gene>
    <name evidence="2" type="ORF">HYD69_03520</name>
    <name evidence="3" type="ORF">MBOVJF4278_00757</name>
</gene>
<dbReference type="EMBL" id="LT578453">
    <property type="protein sequence ID" value="SBO46519.1"/>
    <property type="molecule type" value="Genomic_DNA"/>
</dbReference>
<reference evidence="2 5" key="2">
    <citation type="journal article" date="2020" name="Vet. Res.">
        <title>Phylogenomic analysis of Mycoplasma bovis from Belgian veal, dairy and beef herds.</title>
        <authorList>
            <person name="Bokma J."/>
            <person name="Vereecke N."/>
            <person name="De Bleecker K."/>
            <person name="Callens J."/>
            <person name="Ribbens S."/>
            <person name="Nauwynck H."/>
            <person name="Haesebrouck F."/>
            <person name="Theuns S."/>
            <person name="Boyen F."/>
            <person name="Pardon B."/>
        </authorList>
    </citation>
    <scope>NUCLEOTIDE SEQUENCE [LARGE SCALE GENOMIC DNA]</scope>
    <source>
        <strain evidence="2 5">Mb222</strain>
    </source>
</reference>
<dbReference type="EMBL" id="CP058496">
    <property type="protein sequence ID" value="QQH50081.1"/>
    <property type="molecule type" value="Genomic_DNA"/>
</dbReference>
<reference evidence="2" key="3">
    <citation type="submission" date="2021-04" db="EMBL/GenBank/DDBJ databases">
        <authorList>
            <person name="Vereecke N."/>
            <person name="Bokma J."/>
        </authorList>
    </citation>
    <scope>NUCLEOTIDE SEQUENCE</scope>
    <source>
        <strain evidence="2">Mb222</strain>
    </source>
</reference>
<accession>A0A2N8U3D6</accession>
<reference evidence="3 4" key="1">
    <citation type="submission" date="2016-06" db="EMBL/GenBank/DDBJ databases">
        <authorList>
            <person name="Kjaerup R.B."/>
            <person name="Dalgaard T.S."/>
            <person name="Juul-Madsen H.R."/>
        </authorList>
    </citation>
    <scope>NUCLEOTIDE SEQUENCE [LARGE SCALE GENOMIC DNA]</scope>
    <source>
        <strain evidence="3">JF4278</strain>
    </source>
</reference>
<feature type="transmembrane region" description="Helical" evidence="1">
    <location>
        <begin position="12"/>
        <end position="33"/>
    </location>
</feature>
<name>A0A2N8U3D6_MYCBV</name>
<organism evidence="3 4">
    <name type="scientific">Mycoplasmopsis bovis</name>
    <name type="common">Mycoplasma bovis</name>
    <dbReference type="NCBI Taxonomy" id="28903"/>
    <lineage>
        <taxon>Bacteria</taxon>
        <taxon>Bacillati</taxon>
        <taxon>Mycoplasmatota</taxon>
        <taxon>Mycoplasmoidales</taxon>
        <taxon>Metamycoplasmataceae</taxon>
        <taxon>Mycoplasmopsis</taxon>
    </lineage>
</organism>
<dbReference type="AlphaFoldDB" id="A0A2N8U3D6"/>
<keyword evidence="1" id="KW-0812">Transmembrane</keyword>
<keyword evidence="1" id="KW-0472">Membrane</keyword>
<evidence type="ECO:0000313" key="2">
    <source>
        <dbReference type="EMBL" id="QQH50081.1"/>
    </source>
</evidence>
<sequence>MLFSITVDFIKYIELTGVAIVIESTFIILVASIDAEPKYSSYGIP</sequence>
<protein>
    <submittedName>
        <fullName evidence="3">Uncharacterized protein</fullName>
    </submittedName>
</protein>
<dbReference type="Proteomes" id="UP000596039">
    <property type="component" value="Chromosome"/>
</dbReference>